<keyword evidence="7" id="KW-1185">Reference proteome</keyword>
<accession>A0ABP1REX3</accession>
<keyword evidence="2" id="KW-0479">Metal-binding</keyword>
<dbReference type="Gene3D" id="1.10.630.10">
    <property type="entry name" value="Cytochrome P450"/>
    <property type="match status" value="1"/>
</dbReference>
<dbReference type="InterPro" id="IPR036396">
    <property type="entry name" value="Cyt_P450_sf"/>
</dbReference>
<dbReference type="InterPro" id="IPR001128">
    <property type="entry name" value="Cyt_P450"/>
</dbReference>
<dbReference type="SUPFAM" id="SSF48264">
    <property type="entry name" value="Cytochrome P450"/>
    <property type="match status" value="1"/>
</dbReference>
<evidence type="ECO:0000313" key="6">
    <source>
        <dbReference type="EMBL" id="CAL8126612.1"/>
    </source>
</evidence>
<dbReference type="InterPro" id="IPR002401">
    <property type="entry name" value="Cyt_P450_E_grp-I"/>
</dbReference>
<dbReference type="Pfam" id="PF00067">
    <property type="entry name" value="p450"/>
    <property type="match status" value="1"/>
</dbReference>
<keyword evidence="4" id="KW-0503">Monooxygenase</keyword>
<dbReference type="PRINTS" id="PR00463">
    <property type="entry name" value="EP450I"/>
</dbReference>
<dbReference type="PRINTS" id="PR00385">
    <property type="entry name" value="P450"/>
</dbReference>
<feature type="chain" id="PRO_5046257024" description="Farnesoate epoxidase" evidence="5">
    <location>
        <begin position="23"/>
        <end position="498"/>
    </location>
</feature>
<dbReference type="EMBL" id="CAXLJM020000072">
    <property type="protein sequence ID" value="CAL8126612.1"/>
    <property type="molecule type" value="Genomic_DNA"/>
</dbReference>
<evidence type="ECO:0000313" key="7">
    <source>
        <dbReference type="Proteomes" id="UP001642540"/>
    </source>
</evidence>
<organism evidence="6 7">
    <name type="scientific">Orchesella dallaii</name>
    <dbReference type="NCBI Taxonomy" id="48710"/>
    <lineage>
        <taxon>Eukaryota</taxon>
        <taxon>Metazoa</taxon>
        <taxon>Ecdysozoa</taxon>
        <taxon>Arthropoda</taxon>
        <taxon>Hexapoda</taxon>
        <taxon>Collembola</taxon>
        <taxon>Entomobryomorpha</taxon>
        <taxon>Entomobryoidea</taxon>
        <taxon>Orchesellidae</taxon>
        <taxon>Orchesellinae</taxon>
        <taxon>Orchesella</taxon>
    </lineage>
</organism>
<evidence type="ECO:0000256" key="1">
    <source>
        <dbReference type="ARBA" id="ARBA00010617"/>
    </source>
</evidence>
<feature type="signal peptide" evidence="5">
    <location>
        <begin position="1"/>
        <end position="22"/>
    </location>
</feature>
<sequence>MMPLALVAVVVVFLGILWWSKQDTKDGDFKVIPGPIGLPMLGNVLQVGNKMHIKFGEWAEKYGDIYQIFLGNRRSIVISDPKMMKEIFTVEPAFAGRAFFEGFEMYPNEPLGIVSTEGELWEVHRRFLLRQLRDFGFGKSTMEQLILEEVNETIAQLKSYGEKPISTVKEIFQVSVINSLWTIVANERFKHDDPRLLTMMADSFRMTDELMNRAVMFFVPWTRHFLPPLKDFEEVRDRNRLFYQTAVNEHKATYQEGTTRDFIDVYLAEIEANKDNPNSLFHNRIQAEKQLHAILGDLFFAGTDTSSNTLAWAVLYLAKNQNAQKKLQKEISSVTGDSRLVTVSDRPSMPYTNGVMDETMRMSSIVSTGVQHRAMTGKPFKEYFIPADTWIFPNLYYIHHNPKIWGDPANFRPERFLTADEKTYKKNDNLLAFQVGRRQCVGETLARDSFFLFLTNIFQRFSINLDPNVPEPSIEAKVGFVLSPESYSIILKDRNPQH</sequence>
<keyword evidence="5" id="KW-0732">Signal</keyword>
<dbReference type="InterPro" id="IPR050182">
    <property type="entry name" value="Cytochrome_P450_fam2"/>
</dbReference>
<name>A0ABP1REX3_9HEXA</name>
<evidence type="ECO:0000256" key="5">
    <source>
        <dbReference type="SAM" id="SignalP"/>
    </source>
</evidence>
<dbReference type="PANTHER" id="PTHR24300">
    <property type="entry name" value="CYTOCHROME P450 508A4-RELATED"/>
    <property type="match status" value="1"/>
</dbReference>
<gene>
    <name evidence="6" type="ORF">ODALV1_LOCUS21477</name>
</gene>
<comment type="similarity">
    <text evidence="1">Belongs to the cytochrome P450 family.</text>
</comment>
<evidence type="ECO:0000256" key="2">
    <source>
        <dbReference type="ARBA" id="ARBA00022723"/>
    </source>
</evidence>
<keyword evidence="4" id="KW-0560">Oxidoreductase</keyword>
<proteinExistence type="inferred from homology"/>
<dbReference type="PANTHER" id="PTHR24300:SF403">
    <property type="entry name" value="CYTOCHROME P450 306A1"/>
    <property type="match status" value="1"/>
</dbReference>
<evidence type="ECO:0008006" key="8">
    <source>
        <dbReference type="Google" id="ProtNLM"/>
    </source>
</evidence>
<keyword evidence="3" id="KW-0408">Iron</keyword>
<dbReference type="Proteomes" id="UP001642540">
    <property type="component" value="Unassembled WGS sequence"/>
</dbReference>
<protein>
    <recommendedName>
        <fullName evidence="8">Farnesoate epoxidase</fullName>
    </recommendedName>
</protein>
<comment type="caution">
    <text evidence="6">The sequence shown here is derived from an EMBL/GenBank/DDBJ whole genome shotgun (WGS) entry which is preliminary data.</text>
</comment>
<reference evidence="6 7" key="1">
    <citation type="submission" date="2024-08" db="EMBL/GenBank/DDBJ databases">
        <authorList>
            <person name="Cucini C."/>
            <person name="Frati F."/>
        </authorList>
    </citation>
    <scope>NUCLEOTIDE SEQUENCE [LARGE SCALE GENOMIC DNA]</scope>
</reference>
<evidence type="ECO:0000256" key="4">
    <source>
        <dbReference type="ARBA" id="ARBA00023033"/>
    </source>
</evidence>
<evidence type="ECO:0000256" key="3">
    <source>
        <dbReference type="ARBA" id="ARBA00023004"/>
    </source>
</evidence>